<name>A0ABN1FCD1_9PROT</name>
<dbReference type="PIRSF" id="PIRSF015268">
    <property type="entry name" value="Virulence_RhuM"/>
    <property type="match status" value="1"/>
</dbReference>
<dbReference type="RefSeq" id="WP_166937466.1">
    <property type="nucleotide sequence ID" value="NZ_BAAADD010000013.1"/>
</dbReference>
<evidence type="ECO:0000313" key="1">
    <source>
        <dbReference type="EMBL" id="GAA0587570.1"/>
    </source>
</evidence>
<dbReference type="Proteomes" id="UP001499951">
    <property type="component" value="Unassembled WGS sequence"/>
</dbReference>
<comment type="caution">
    <text evidence="1">The sequence shown here is derived from an EMBL/GenBank/DDBJ whole genome shotgun (WGS) entry which is preliminary data.</text>
</comment>
<sequence length="349" mass="39871">MAGEIVLYNTEDGRTRIELKVDGGTVWLSQAEMADLFQTTKQNISLHLKILFQDGELEADSVVKDYLTTAIDGKAYRTKHYRLEAILAVGYRVRSPRGTQFRRWATTVLQEYLIKGFALDDQRLREPVGGWDYFDELLVRIRAIRASEKRFYQKVRDLFATAVDYDKTAETARAFFQAIQNKMLWAVTGQTAAELIVARADPSASNMGLTTWTGERVRKGDVSTAKNYLAEPEARELDRLVSAFLDLAEDRAQRHQQTTMADWVAFTDQYLKLAERAVLTHAGSVSHDDMLKIVDARYAAFEKAHRESERSKAEVEYERETEMELRRIADQAVQAQRLTGKSSGKKRQL</sequence>
<evidence type="ECO:0000313" key="2">
    <source>
        <dbReference type="Proteomes" id="UP001499951"/>
    </source>
</evidence>
<gene>
    <name evidence="1" type="ORF">GCM10008942_40750</name>
</gene>
<dbReference type="InterPro" id="IPR011204">
    <property type="entry name" value="Virulence_RhuM-like"/>
</dbReference>
<dbReference type="PANTHER" id="PTHR35810:SF1">
    <property type="entry name" value="CYTOPLASMIC PROTEIN"/>
    <property type="match status" value="1"/>
</dbReference>
<accession>A0ABN1FCD1</accession>
<proteinExistence type="predicted"/>
<reference evidence="1 2" key="1">
    <citation type="journal article" date="2019" name="Int. J. Syst. Evol. Microbiol.">
        <title>The Global Catalogue of Microorganisms (GCM) 10K type strain sequencing project: providing services to taxonomists for standard genome sequencing and annotation.</title>
        <authorList>
            <consortium name="The Broad Institute Genomics Platform"/>
            <consortium name="The Broad Institute Genome Sequencing Center for Infectious Disease"/>
            <person name="Wu L."/>
            <person name="Ma J."/>
        </authorList>
    </citation>
    <scope>NUCLEOTIDE SEQUENCE [LARGE SCALE GENOMIC DNA]</scope>
    <source>
        <strain evidence="1 2">JCM 15089</strain>
    </source>
</reference>
<dbReference type="EMBL" id="BAAADD010000013">
    <property type="protein sequence ID" value="GAA0587570.1"/>
    <property type="molecule type" value="Genomic_DNA"/>
</dbReference>
<organism evidence="1 2">
    <name type="scientific">Rhizomicrobium electricum</name>
    <dbReference type="NCBI Taxonomy" id="480070"/>
    <lineage>
        <taxon>Bacteria</taxon>
        <taxon>Pseudomonadati</taxon>
        <taxon>Pseudomonadota</taxon>
        <taxon>Alphaproteobacteria</taxon>
        <taxon>Micropepsales</taxon>
        <taxon>Micropepsaceae</taxon>
        <taxon>Rhizomicrobium</taxon>
    </lineage>
</organism>
<protein>
    <submittedName>
        <fullName evidence="1">Virulence RhuM family protein</fullName>
    </submittedName>
</protein>
<dbReference type="PANTHER" id="PTHR35810">
    <property type="entry name" value="CYTOPLASMIC PROTEIN-RELATED"/>
    <property type="match status" value="1"/>
</dbReference>
<keyword evidence="2" id="KW-1185">Reference proteome</keyword>
<dbReference type="Pfam" id="PF13310">
    <property type="entry name" value="Virulence_RhuM"/>
    <property type="match status" value="1"/>
</dbReference>